<dbReference type="PANTHER" id="PTHR13774">
    <property type="entry name" value="PHENAZINE BIOSYNTHESIS PROTEIN"/>
    <property type="match status" value="1"/>
</dbReference>
<proteinExistence type="predicted"/>
<accession>A0A9N9YB73</accession>
<reference evidence="2 3" key="2">
    <citation type="submission" date="2021-10" db="EMBL/GenBank/DDBJ databases">
        <authorList>
            <person name="Piombo E."/>
        </authorList>
    </citation>
    <scope>NUCLEOTIDE SEQUENCE [LARGE SCALE GENOMIC DNA]</scope>
</reference>
<dbReference type="NCBIfam" id="TIGR00654">
    <property type="entry name" value="PhzF_family"/>
    <property type="match status" value="1"/>
</dbReference>
<comment type="caution">
    <text evidence="2">The sequence shown here is derived from an EMBL/GenBank/DDBJ whole genome shotgun (WGS) entry which is preliminary data.</text>
</comment>
<sequence length="317" mass="34322">MGLELPFVTLDVFARERFKGNPLAVVTIPKGTHPKPTTQQKQTIAREFNLSETVFVHEEVPGWDDQGTTSSDGGGQQQRRHIEIFLPDQEVPFAGHPTIGTAVSLLPSGITTLITKAGPIALAQPQLGTVQAAIPHDVHLHQAKLRSILPSLSPGDLSAVPEIREAELDAPIFSLVDGLAFILVPLASLELLSQVTLSPARFPQDRLIDPGFAHGFICRLYYVILDEGPGRVVLRSRMMAGTFEDPATGSASCALGSYLALHSGDRRDRTIQYEITQGVEMGRESNILVEVDLKNDVADQVRLAGTATQVMHGFISL</sequence>
<feature type="active site" evidence="1">
    <location>
        <position position="52"/>
    </location>
</feature>
<evidence type="ECO:0000256" key="1">
    <source>
        <dbReference type="PIRSR" id="PIRSR016184-1"/>
    </source>
</evidence>
<dbReference type="SUPFAM" id="SSF54506">
    <property type="entry name" value="Diaminopimelate epimerase-like"/>
    <property type="match status" value="1"/>
</dbReference>
<dbReference type="Pfam" id="PF02567">
    <property type="entry name" value="PhzC-PhzF"/>
    <property type="match status" value="1"/>
</dbReference>
<evidence type="ECO:0000313" key="3">
    <source>
        <dbReference type="Proteomes" id="UP000754883"/>
    </source>
</evidence>
<dbReference type="AlphaFoldDB" id="A0A9N9YB73"/>
<protein>
    <submittedName>
        <fullName evidence="2">Uncharacterized protein</fullName>
    </submittedName>
</protein>
<dbReference type="GO" id="GO:0016853">
    <property type="term" value="F:isomerase activity"/>
    <property type="evidence" value="ECO:0007669"/>
    <property type="project" value="TreeGrafter"/>
</dbReference>
<dbReference type="PANTHER" id="PTHR13774:SF32">
    <property type="entry name" value="ANTISENSE-ENHANCING SEQUENCE 1"/>
    <property type="match status" value="1"/>
</dbReference>
<dbReference type="InterPro" id="IPR003719">
    <property type="entry name" value="Phenazine_PhzF-like"/>
</dbReference>
<reference evidence="3" key="1">
    <citation type="submission" date="2019-06" db="EMBL/GenBank/DDBJ databases">
        <authorList>
            <person name="Broberg M."/>
        </authorList>
    </citation>
    <scope>NUCLEOTIDE SEQUENCE [LARGE SCALE GENOMIC DNA]</scope>
</reference>
<name>A0A9N9YB73_9HYPO</name>
<dbReference type="EMBL" id="CABFNO020001553">
    <property type="protein sequence ID" value="CAG9999087.1"/>
    <property type="molecule type" value="Genomic_DNA"/>
</dbReference>
<evidence type="ECO:0000313" key="2">
    <source>
        <dbReference type="EMBL" id="CAG9999087.1"/>
    </source>
</evidence>
<organism evidence="2 3">
    <name type="scientific">Clonostachys byssicola</name>
    <dbReference type="NCBI Taxonomy" id="160290"/>
    <lineage>
        <taxon>Eukaryota</taxon>
        <taxon>Fungi</taxon>
        <taxon>Dikarya</taxon>
        <taxon>Ascomycota</taxon>
        <taxon>Pezizomycotina</taxon>
        <taxon>Sordariomycetes</taxon>
        <taxon>Hypocreomycetidae</taxon>
        <taxon>Hypocreales</taxon>
        <taxon>Bionectriaceae</taxon>
        <taxon>Clonostachys</taxon>
    </lineage>
</organism>
<gene>
    <name evidence="2" type="ORF">CBYS24578_00002265</name>
</gene>
<dbReference type="Proteomes" id="UP000754883">
    <property type="component" value="Unassembled WGS sequence"/>
</dbReference>
<dbReference type="GO" id="GO:0005737">
    <property type="term" value="C:cytoplasm"/>
    <property type="evidence" value="ECO:0007669"/>
    <property type="project" value="TreeGrafter"/>
</dbReference>
<dbReference type="Gene3D" id="3.10.310.10">
    <property type="entry name" value="Diaminopimelate Epimerase, Chain A, domain 1"/>
    <property type="match status" value="2"/>
</dbReference>
<dbReference type="OrthoDB" id="75169at2759"/>
<keyword evidence="3" id="KW-1185">Reference proteome</keyword>
<dbReference type="PIRSF" id="PIRSF016184">
    <property type="entry name" value="PhzC_PhzF"/>
    <property type="match status" value="1"/>
</dbReference>